<dbReference type="EMBL" id="FOAZ01000002">
    <property type="protein sequence ID" value="SEK47669.1"/>
    <property type="molecule type" value="Genomic_DNA"/>
</dbReference>
<dbReference type="RefSeq" id="WP_042448453.1">
    <property type="nucleotide sequence ID" value="NZ_BBPN01000014.1"/>
</dbReference>
<dbReference type="OrthoDB" id="3698213at2"/>
<keyword evidence="2" id="KW-1185">Reference proteome</keyword>
<evidence type="ECO:0000313" key="1">
    <source>
        <dbReference type="EMBL" id="SEK47669.1"/>
    </source>
</evidence>
<protein>
    <submittedName>
        <fullName evidence="1">Uncharacterized protein</fullName>
    </submittedName>
</protein>
<reference evidence="2" key="1">
    <citation type="submission" date="2016-10" db="EMBL/GenBank/DDBJ databases">
        <authorList>
            <person name="Varghese N."/>
        </authorList>
    </citation>
    <scope>NUCLEOTIDE SEQUENCE [LARGE SCALE GENOMIC DNA]</scope>
    <source>
        <strain evidence="2">DSM 45096 / BCRC 16803 / CGMCC 4.1857 / CIP 109030 / JCM 12277 / KCTC 19219 / NBRC 100920 / 33214</strain>
    </source>
</reference>
<sequence>METLETTGRIPDAVYRLARLDMAYRADGRLGVDRVYDSTTSAKGAKGTHDVDFPGFWRGHVWLQLRGAGPTDTGVVDLAWGPWQRRQRLRSGCVITTRRATTGSPALKVHVPRGWELIAGVGAMPTAQDINVGWRPASTMAALRLIRDSLKAIKGPTVSDSTITDR</sequence>
<evidence type="ECO:0000313" key="2">
    <source>
        <dbReference type="Proteomes" id="UP000183015"/>
    </source>
</evidence>
<gene>
    <name evidence="1" type="ORF">SAMN05414137_102149</name>
</gene>
<dbReference type="AlphaFoldDB" id="A0A1H7HBQ3"/>
<dbReference type="Proteomes" id="UP000183015">
    <property type="component" value="Unassembled WGS sequence"/>
</dbReference>
<accession>A0A1H7HBQ3</accession>
<organism evidence="1 2">
    <name type="scientific">Streptacidiphilus jiangxiensis</name>
    <dbReference type="NCBI Taxonomy" id="235985"/>
    <lineage>
        <taxon>Bacteria</taxon>
        <taxon>Bacillati</taxon>
        <taxon>Actinomycetota</taxon>
        <taxon>Actinomycetes</taxon>
        <taxon>Kitasatosporales</taxon>
        <taxon>Streptomycetaceae</taxon>
        <taxon>Streptacidiphilus</taxon>
    </lineage>
</organism>
<proteinExistence type="predicted"/>
<name>A0A1H7HBQ3_STRJI</name>